<protein>
    <submittedName>
        <fullName evidence="5">AraC family transcriptional regulator</fullName>
    </submittedName>
    <submittedName>
        <fullName evidence="6">AraC-type DNA-binding protein</fullName>
    </submittedName>
</protein>
<dbReference type="GO" id="GO:0009893">
    <property type="term" value="P:positive regulation of metabolic process"/>
    <property type="evidence" value="ECO:0007669"/>
    <property type="project" value="UniProtKB-ARBA"/>
</dbReference>
<keyword evidence="8" id="KW-1185">Reference proteome</keyword>
<dbReference type="PANTHER" id="PTHR43280">
    <property type="entry name" value="ARAC-FAMILY TRANSCRIPTIONAL REGULATOR"/>
    <property type="match status" value="1"/>
</dbReference>
<dbReference type="InterPro" id="IPR018060">
    <property type="entry name" value="HTH_AraC"/>
</dbReference>
<gene>
    <name evidence="5" type="ORF">CL52_11910</name>
    <name evidence="6" type="ORF">SAMN05660875_105294</name>
</gene>
<dbReference type="Gene3D" id="1.10.10.60">
    <property type="entry name" value="Homeodomain-like"/>
    <property type="match status" value="2"/>
</dbReference>
<dbReference type="PROSITE" id="PS01124">
    <property type="entry name" value="HTH_ARAC_FAMILY_2"/>
    <property type="match status" value="1"/>
</dbReference>
<evidence type="ECO:0000256" key="1">
    <source>
        <dbReference type="ARBA" id="ARBA00023015"/>
    </source>
</evidence>
<keyword evidence="2 6" id="KW-0238">DNA-binding</keyword>
<reference evidence="5 7" key="3">
    <citation type="journal article" name="Genome Announc.">
        <title>Complete Genome Sequence of Pseudomonas balearica DSM 6083T.</title>
        <authorList>
            <person name="Bennasar-Figueras A."/>
            <person name="Salva-Serra F."/>
            <person name="Jaen-Luchoro D."/>
            <person name="Segui C."/>
            <person name="Aliaga F."/>
            <person name="Busquets A."/>
            <person name="Gomila M."/>
            <person name="Moore E.R."/>
            <person name="Lalucat J."/>
        </authorList>
    </citation>
    <scope>NUCLEOTIDE SEQUENCE [LARGE SCALE GENOMIC DNA]</scope>
    <source>
        <strain evidence="7">DSM 6083</strain>
        <strain evidence="5">DSM6083</strain>
    </source>
</reference>
<dbReference type="InterPro" id="IPR009057">
    <property type="entry name" value="Homeodomain-like_sf"/>
</dbReference>
<reference evidence="6 8" key="2">
    <citation type="submission" date="2016-10" db="EMBL/GenBank/DDBJ databases">
        <authorList>
            <person name="Varghese N."/>
            <person name="Submissions S."/>
        </authorList>
    </citation>
    <scope>NUCLEOTIDE SEQUENCE [LARGE SCALE GENOMIC DNA]</scope>
    <source>
        <strain evidence="6 8">DSM 6083</strain>
    </source>
</reference>
<dbReference type="EMBL" id="FNHO01000005">
    <property type="protein sequence ID" value="SDM50887.1"/>
    <property type="molecule type" value="Genomic_DNA"/>
</dbReference>
<reference evidence="7" key="1">
    <citation type="submission" date="2014-03" db="EMBL/GenBank/DDBJ databases">
        <title>Complete genome of Pseudomonas balearica DSM 6083T, a sewage water isolate from an enrichment with 2-methylnaphthalene.</title>
        <authorList>
            <person name="Salva-Serra F."/>
            <person name="Jaen-Luchoro D."/>
            <person name="Busquets A."/>
            <person name="Pena A."/>
            <person name="Gomila M."/>
            <person name="Bosch R."/>
            <person name="Nogales B."/>
            <person name="Garcia-Valdes E."/>
            <person name="Lalucat J."/>
            <person name="Bennasar A."/>
        </authorList>
    </citation>
    <scope>NUCLEOTIDE SEQUENCE [LARGE SCALE GENOMIC DNA]</scope>
    <source>
        <strain evidence="7">DSM 6083</strain>
    </source>
</reference>
<evidence type="ECO:0000256" key="2">
    <source>
        <dbReference type="ARBA" id="ARBA00023125"/>
    </source>
</evidence>
<dbReference type="SMART" id="SM00342">
    <property type="entry name" value="HTH_ARAC"/>
    <property type="match status" value="1"/>
</dbReference>
<evidence type="ECO:0000313" key="6">
    <source>
        <dbReference type="EMBL" id="SDM50887.1"/>
    </source>
</evidence>
<keyword evidence="3" id="KW-0804">Transcription</keyword>
<dbReference type="InterPro" id="IPR011006">
    <property type="entry name" value="CheY-like_superfamily"/>
</dbReference>
<dbReference type="SUPFAM" id="SSF52172">
    <property type="entry name" value="CheY-like"/>
    <property type="match status" value="1"/>
</dbReference>
<dbReference type="InterPro" id="IPR020449">
    <property type="entry name" value="Tscrpt_reg_AraC-type_HTH"/>
</dbReference>
<dbReference type="PRINTS" id="PR00032">
    <property type="entry name" value="HTHARAC"/>
</dbReference>
<evidence type="ECO:0000313" key="7">
    <source>
        <dbReference type="Proteomes" id="UP000031271"/>
    </source>
</evidence>
<dbReference type="AlphaFoldDB" id="A0A8D3Y1T0"/>
<dbReference type="GeneID" id="77260607"/>
<dbReference type="GO" id="GO:0043565">
    <property type="term" value="F:sequence-specific DNA binding"/>
    <property type="evidence" value="ECO:0007669"/>
    <property type="project" value="InterPro"/>
</dbReference>
<evidence type="ECO:0000256" key="3">
    <source>
        <dbReference type="ARBA" id="ARBA00023163"/>
    </source>
</evidence>
<dbReference type="Pfam" id="PF12833">
    <property type="entry name" value="HTH_18"/>
    <property type="match status" value="1"/>
</dbReference>
<name>A0A8D3Y1T0_9GAMM</name>
<dbReference type="Gene3D" id="3.40.50.2300">
    <property type="match status" value="1"/>
</dbReference>
<dbReference type="RefSeq" id="WP_043220784.1">
    <property type="nucleotide sequence ID" value="NZ_CP007511.1"/>
</dbReference>
<dbReference type="KEGG" id="pbm:CL52_11910"/>
<dbReference type="PROSITE" id="PS00041">
    <property type="entry name" value="HTH_ARAC_FAMILY_1"/>
    <property type="match status" value="1"/>
</dbReference>
<dbReference type="EMBL" id="CP007511">
    <property type="protein sequence ID" value="AJE15701.1"/>
    <property type="molecule type" value="Genomic_DNA"/>
</dbReference>
<dbReference type="Proteomes" id="UP000031271">
    <property type="component" value="Chromosome"/>
</dbReference>
<dbReference type="GO" id="GO:0003700">
    <property type="term" value="F:DNA-binding transcription factor activity"/>
    <property type="evidence" value="ECO:0007669"/>
    <property type="project" value="InterPro"/>
</dbReference>
<evidence type="ECO:0000259" key="4">
    <source>
        <dbReference type="PROSITE" id="PS01124"/>
    </source>
</evidence>
<keyword evidence="1" id="KW-0805">Transcription regulation</keyword>
<sequence>MMSNATMYPVLRWVDLTHDGSTTELMAHFSDCHCSLTTFEALGDAGTFADMVCLHYDRPDSRGLNLALELKRARPALPITMFTVQHSEELAVWAMRARIWEYVVLPLDADELRRYRSCLAQLCQVRQQGRHQGIDHLPTLPDSIRLTADSHRHQRLAPALRHIEAQYRSNIEQKELAELCKMTPSRFSRLFKEAFGMSYQDYIQHKRMTFAQQRLANSQMPITSIGYAAGFRDPSYFARAFKQFTGCTPSEYRDACQPAARGAVLELEEASRLELLRPPLRSGLPRAG</sequence>
<organism evidence="5 7">
    <name type="scientific">Stutzerimonas balearica DSM 6083</name>
    <dbReference type="NCBI Taxonomy" id="1123016"/>
    <lineage>
        <taxon>Bacteria</taxon>
        <taxon>Pseudomonadati</taxon>
        <taxon>Pseudomonadota</taxon>
        <taxon>Gammaproteobacteria</taxon>
        <taxon>Pseudomonadales</taxon>
        <taxon>Pseudomonadaceae</taxon>
        <taxon>Stutzerimonas</taxon>
    </lineage>
</organism>
<feature type="domain" description="HTH araC/xylS-type" evidence="4">
    <location>
        <begin position="157"/>
        <end position="255"/>
    </location>
</feature>
<dbReference type="Proteomes" id="UP000182276">
    <property type="component" value="Unassembled WGS sequence"/>
</dbReference>
<dbReference type="SUPFAM" id="SSF46689">
    <property type="entry name" value="Homeodomain-like"/>
    <property type="match status" value="2"/>
</dbReference>
<proteinExistence type="predicted"/>
<dbReference type="PANTHER" id="PTHR43280:SF2">
    <property type="entry name" value="HTH-TYPE TRANSCRIPTIONAL REGULATOR EXSA"/>
    <property type="match status" value="1"/>
</dbReference>
<evidence type="ECO:0000313" key="5">
    <source>
        <dbReference type="EMBL" id="AJE15701.1"/>
    </source>
</evidence>
<accession>A0A8D3Y1T0</accession>
<dbReference type="InterPro" id="IPR018062">
    <property type="entry name" value="HTH_AraC-typ_CS"/>
</dbReference>
<evidence type="ECO:0000313" key="8">
    <source>
        <dbReference type="Proteomes" id="UP000182276"/>
    </source>
</evidence>